<comment type="caution">
    <text evidence="2">The sequence shown here is derived from an EMBL/GenBank/DDBJ whole genome shotgun (WGS) entry which is preliminary data.</text>
</comment>
<feature type="region of interest" description="Disordered" evidence="1">
    <location>
        <begin position="31"/>
        <end position="54"/>
    </location>
</feature>
<evidence type="ECO:0000313" key="2">
    <source>
        <dbReference type="EMBL" id="OAA78538.1"/>
    </source>
</evidence>
<dbReference type="AlphaFoldDB" id="A0A162KQU0"/>
<evidence type="ECO:0000256" key="1">
    <source>
        <dbReference type="SAM" id="MobiDB-lite"/>
    </source>
</evidence>
<reference evidence="2 3" key="1">
    <citation type="journal article" date="2016" name="Genome Biol. Evol.">
        <title>Divergent and convergent evolution of fungal pathogenicity.</title>
        <authorList>
            <person name="Shang Y."/>
            <person name="Xiao G."/>
            <person name="Zheng P."/>
            <person name="Cen K."/>
            <person name="Zhan S."/>
            <person name="Wang C."/>
        </authorList>
    </citation>
    <scope>NUCLEOTIDE SEQUENCE [LARGE SCALE GENOMIC DNA]</scope>
    <source>
        <strain evidence="2 3">RCEF 1005</strain>
    </source>
</reference>
<proteinExistence type="predicted"/>
<evidence type="ECO:0000313" key="3">
    <source>
        <dbReference type="Proteomes" id="UP000076881"/>
    </source>
</evidence>
<sequence>MNYSVTEGPKSQNPAVVGFMPLISQITITEQQIQQPRSEATPQVFTSETSQDKSYRLVDSNHDIQQVEGPQKLPMQHSVMDLS</sequence>
<feature type="compositionally biased region" description="Polar residues" evidence="1">
    <location>
        <begin position="36"/>
        <end position="49"/>
    </location>
</feature>
<gene>
    <name evidence="2" type="ORF">LEL_05361</name>
</gene>
<name>A0A162KQU0_CORDF</name>
<keyword evidence="3" id="KW-1185">Reference proteome</keyword>
<organism evidence="2 3">
    <name type="scientific">Akanthomyces lecanii RCEF 1005</name>
    <dbReference type="NCBI Taxonomy" id="1081108"/>
    <lineage>
        <taxon>Eukaryota</taxon>
        <taxon>Fungi</taxon>
        <taxon>Dikarya</taxon>
        <taxon>Ascomycota</taxon>
        <taxon>Pezizomycotina</taxon>
        <taxon>Sordariomycetes</taxon>
        <taxon>Hypocreomycetidae</taxon>
        <taxon>Hypocreales</taxon>
        <taxon>Cordycipitaceae</taxon>
        <taxon>Akanthomyces</taxon>
        <taxon>Cordyceps confragosa</taxon>
    </lineage>
</organism>
<accession>A0A162KQU0</accession>
<dbReference type="Proteomes" id="UP000076881">
    <property type="component" value="Unassembled WGS sequence"/>
</dbReference>
<dbReference type="EMBL" id="AZHF01000003">
    <property type="protein sequence ID" value="OAA78538.1"/>
    <property type="molecule type" value="Genomic_DNA"/>
</dbReference>
<protein>
    <submittedName>
        <fullName evidence="2">Uncharacterized protein</fullName>
    </submittedName>
</protein>